<organism evidence="3 4">
    <name type="scientific">Duganella fentianensis</name>
    <dbReference type="NCBI Taxonomy" id="2692177"/>
    <lineage>
        <taxon>Bacteria</taxon>
        <taxon>Pseudomonadati</taxon>
        <taxon>Pseudomonadota</taxon>
        <taxon>Betaproteobacteria</taxon>
        <taxon>Burkholderiales</taxon>
        <taxon>Oxalobacteraceae</taxon>
        <taxon>Telluria group</taxon>
        <taxon>Duganella</taxon>
    </lineage>
</organism>
<keyword evidence="4" id="KW-1185">Reference proteome</keyword>
<dbReference type="Proteomes" id="UP000444316">
    <property type="component" value="Unassembled WGS sequence"/>
</dbReference>
<keyword evidence="2" id="KW-0472">Membrane</keyword>
<proteinExistence type="predicted"/>
<keyword evidence="2" id="KW-1133">Transmembrane helix</keyword>
<protein>
    <submittedName>
        <fullName evidence="3">Uncharacterized protein</fullName>
    </submittedName>
</protein>
<comment type="caution">
    <text evidence="3">The sequence shown here is derived from an EMBL/GenBank/DDBJ whole genome shotgun (WGS) entry which is preliminary data.</text>
</comment>
<keyword evidence="2" id="KW-0812">Transmembrane</keyword>
<evidence type="ECO:0000313" key="4">
    <source>
        <dbReference type="Proteomes" id="UP000444316"/>
    </source>
</evidence>
<gene>
    <name evidence="3" type="ORF">GTP23_08505</name>
</gene>
<sequence>MKDQINIAENRQASPDIRPSLQGAAGQPRDDNWRILQQLEHGHGQGGTVTPAASRPQHWSIDQWIIRLGLLIALICASAWYLHPRPARSMVQATAPAAALTPTTRPAAVSAAPAAQIPLTPARTLASAVSQNNQVAEIINSPTSAEAADMTQPAVAAVMPAHPQRHEKGLLHKNPRPASPPDQVAARVATRVPAEAGADRDAALLAALVAHGSSSRDSAALVNRDIVERQASDSTRHLLQRCQQLGMIEGMLCRSRICAGRWDSDQACRQPVP</sequence>
<dbReference type="RefSeq" id="WP_161034796.1">
    <property type="nucleotide sequence ID" value="NZ_WWCL01000002.1"/>
</dbReference>
<feature type="region of interest" description="Disordered" evidence="1">
    <location>
        <begin position="1"/>
        <end position="28"/>
    </location>
</feature>
<evidence type="ECO:0000313" key="3">
    <source>
        <dbReference type="EMBL" id="MYN45102.1"/>
    </source>
</evidence>
<evidence type="ECO:0000256" key="2">
    <source>
        <dbReference type="SAM" id="Phobius"/>
    </source>
</evidence>
<reference evidence="3" key="1">
    <citation type="submission" date="2019-12" db="EMBL/GenBank/DDBJ databases">
        <title>Novel species isolated from a subtropical stream in China.</title>
        <authorList>
            <person name="Lu H."/>
        </authorList>
    </citation>
    <scope>NUCLEOTIDE SEQUENCE [LARGE SCALE GENOMIC DNA]</scope>
    <source>
        <strain evidence="3">FT93W</strain>
    </source>
</reference>
<evidence type="ECO:0000256" key="1">
    <source>
        <dbReference type="SAM" id="MobiDB-lite"/>
    </source>
</evidence>
<dbReference type="AlphaFoldDB" id="A0A845HW55"/>
<name>A0A845HW55_9BURK</name>
<accession>A0A845HW55</accession>
<dbReference type="EMBL" id="WWCL01000002">
    <property type="protein sequence ID" value="MYN45102.1"/>
    <property type="molecule type" value="Genomic_DNA"/>
</dbReference>
<feature type="transmembrane region" description="Helical" evidence="2">
    <location>
        <begin position="64"/>
        <end position="82"/>
    </location>
</feature>